<name>A0ABW1G7R6_9ACTN</name>
<accession>A0ABW1G7R6</accession>
<evidence type="ECO:0000313" key="2">
    <source>
        <dbReference type="EMBL" id="MFC5910741.1"/>
    </source>
</evidence>
<dbReference type="InterPro" id="IPR036390">
    <property type="entry name" value="WH_DNA-bd_sf"/>
</dbReference>
<dbReference type="PANTHER" id="PTHR33164">
    <property type="entry name" value="TRANSCRIPTIONAL REGULATOR, MARR FAMILY"/>
    <property type="match status" value="1"/>
</dbReference>
<comment type="caution">
    <text evidence="2">The sequence shown here is derived from an EMBL/GenBank/DDBJ whole genome shotgun (WGS) entry which is preliminary data.</text>
</comment>
<reference evidence="3" key="1">
    <citation type="journal article" date="2019" name="Int. J. Syst. Evol. Microbiol.">
        <title>The Global Catalogue of Microorganisms (GCM) 10K type strain sequencing project: providing services to taxonomists for standard genome sequencing and annotation.</title>
        <authorList>
            <consortium name="The Broad Institute Genomics Platform"/>
            <consortium name="The Broad Institute Genome Sequencing Center for Infectious Disease"/>
            <person name="Wu L."/>
            <person name="Ma J."/>
        </authorList>
    </citation>
    <scope>NUCLEOTIDE SEQUENCE [LARGE SCALE GENOMIC DNA]</scope>
    <source>
        <strain evidence="3">JCM 4816</strain>
    </source>
</reference>
<dbReference type="EMBL" id="JBHSQJ010000132">
    <property type="protein sequence ID" value="MFC5910741.1"/>
    <property type="molecule type" value="Genomic_DNA"/>
</dbReference>
<dbReference type="PANTHER" id="PTHR33164:SF99">
    <property type="entry name" value="MARR FAMILY REGULATORY PROTEIN"/>
    <property type="match status" value="1"/>
</dbReference>
<proteinExistence type="predicted"/>
<gene>
    <name evidence="2" type="ORF">ACFP3V_26490</name>
</gene>
<dbReference type="Proteomes" id="UP001596174">
    <property type="component" value="Unassembled WGS sequence"/>
</dbReference>
<dbReference type="Pfam" id="PF12802">
    <property type="entry name" value="MarR_2"/>
    <property type="match status" value="1"/>
</dbReference>
<evidence type="ECO:0000313" key="3">
    <source>
        <dbReference type="Proteomes" id="UP001596174"/>
    </source>
</evidence>
<dbReference type="InterPro" id="IPR039422">
    <property type="entry name" value="MarR/SlyA-like"/>
</dbReference>
<dbReference type="PROSITE" id="PS50995">
    <property type="entry name" value="HTH_MARR_2"/>
    <property type="match status" value="1"/>
</dbReference>
<organism evidence="2 3">
    <name type="scientific">Streptacidiphilus monticola</name>
    <dbReference type="NCBI Taxonomy" id="2161674"/>
    <lineage>
        <taxon>Bacteria</taxon>
        <taxon>Bacillati</taxon>
        <taxon>Actinomycetota</taxon>
        <taxon>Actinomycetes</taxon>
        <taxon>Kitasatosporales</taxon>
        <taxon>Streptomycetaceae</taxon>
        <taxon>Streptacidiphilus</taxon>
    </lineage>
</organism>
<feature type="domain" description="HTH marR-type" evidence="1">
    <location>
        <begin position="1"/>
        <end position="148"/>
    </location>
</feature>
<dbReference type="SUPFAM" id="SSF46785">
    <property type="entry name" value="Winged helix' DNA-binding domain"/>
    <property type="match status" value="1"/>
</dbReference>
<dbReference type="InterPro" id="IPR036388">
    <property type="entry name" value="WH-like_DNA-bd_sf"/>
</dbReference>
<evidence type="ECO:0000259" key="1">
    <source>
        <dbReference type="PROSITE" id="PS50995"/>
    </source>
</evidence>
<protein>
    <submittedName>
        <fullName evidence="2">MarR family winged helix-turn-helix transcriptional regulator</fullName>
    </submittedName>
</protein>
<dbReference type="InterPro" id="IPR000835">
    <property type="entry name" value="HTH_MarR-typ"/>
</dbReference>
<keyword evidence="3" id="KW-1185">Reference proteome</keyword>
<dbReference type="Gene3D" id="1.10.10.10">
    <property type="entry name" value="Winged helix-like DNA-binding domain superfamily/Winged helix DNA-binding domain"/>
    <property type="match status" value="1"/>
</dbReference>
<dbReference type="RefSeq" id="WP_380588463.1">
    <property type="nucleotide sequence ID" value="NZ_JBHSQJ010000132.1"/>
</dbReference>
<sequence>MNTEARWLDSQEMAAWTSFIAAAGLVSRRVEQQLKEDAQLSHVQYEVLVHLAAAPGGEMRMTELADCLVSSKSGLTYQVNQLEQAGLVGRRSCPSDVRGVFAVLTEAGREKLRQAAPGHVTTVREALIDVLTPEQRAVLAEGLGEVVRRLRLGSAAPTK</sequence>
<dbReference type="SMART" id="SM00347">
    <property type="entry name" value="HTH_MARR"/>
    <property type="match status" value="1"/>
</dbReference>